<evidence type="ECO:0000313" key="3">
    <source>
        <dbReference type="EMBL" id="QSS66567.1"/>
    </source>
</evidence>
<name>A0A8A1MR80_AJECA</name>
<keyword evidence="1" id="KW-0812">Transmembrane</keyword>
<keyword evidence="1" id="KW-0472">Membrane</keyword>
<evidence type="ECO:0000256" key="1">
    <source>
        <dbReference type="SAM" id="Phobius"/>
    </source>
</evidence>
<dbReference type="OrthoDB" id="2104739at2759"/>
<sequence length="373" mass="43263">MINYMPDRTVKNRYKPAVLINATFEHVKSADEFLDYFFTYVYGSITAEEEHGTGSVHQAFTYFRDFSLWNSKRKGEAVVTMDKFAEYMIDKFFMPRQLAFVSVLLSILLSSWKLWRVVPYELLTLTSAMLFEPPPSKRRSPHLHHCLQNNLLPLFRESLIEQKSRNGLTQMRIAQMMMEKPLKDLNNDEFEYLEVAHITPHSLTSISPENSQLSESKQAAHHILKIFDPDVIYLIEGQNIDSPKNALTLTQKYHRLFGEFEIYFEPTENKHEYKLNTTEERSFLRDPLFPVVRQLYLSPEHTIDPPSPHLLAVHSAVARILKLSGAAGEYIENILREMEDPCVEADESTNLERLLNWGVQGWLSLIRSGIVAH</sequence>
<feature type="domain" description="HNH nuclease" evidence="2">
    <location>
        <begin position="189"/>
        <end position="265"/>
    </location>
</feature>
<feature type="transmembrane region" description="Helical" evidence="1">
    <location>
        <begin position="98"/>
        <end position="115"/>
    </location>
</feature>
<dbReference type="VEuPathDB" id="FungiDB:I7I51_02755"/>
<dbReference type="AlphaFoldDB" id="A0A8A1MR80"/>
<reference evidence="3" key="1">
    <citation type="submission" date="2021-01" db="EMBL/GenBank/DDBJ databases">
        <title>Chromosome-level genome assembly of a human fungal pathogen reveals clustering of transcriptionally co-regulated genes.</title>
        <authorList>
            <person name="Voorhies M."/>
            <person name="Cohen S."/>
            <person name="Shea T.P."/>
            <person name="Petrus S."/>
            <person name="Munoz J.F."/>
            <person name="Poplawski S."/>
            <person name="Goldman W.E."/>
            <person name="Michael T."/>
            <person name="Cuomo C.A."/>
            <person name="Sil A."/>
            <person name="Beyhan S."/>
        </authorList>
    </citation>
    <scope>NUCLEOTIDE SEQUENCE</scope>
    <source>
        <strain evidence="3">WU24</strain>
    </source>
</reference>
<evidence type="ECO:0000313" key="4">
    <source>
        <dbReference type="Proteomes" id="UP000663671"/>
    </source>
</evidence>
<dbReference type="EMBL" id="CP069116">
    <property type="protein sequence ID" value="QSS66567.1"/>
    <property type="molecule type" value="Genomic_DNA"/>
</dbReference>
<dbReference type="Pfam" id="PF13391">
    <property type="entry name" value="HNH_2"/>
    <property type="match status" value="1"/>
</dbReference>
<accession>A0A8A1MR80</accession>
<proteinExistence type="predicted"/>
<protein>
    <recommendedName>
        <fullName evidence="2">HNH nuclease domain-containing protein</fullName>
    </recommendedName>
</protein>
<gene>
    <name evidence="3" type="ORF">I7I51_02755</name>
</gene>
<evidence type="ECO:0000259" key="2">
    <source>
        <dbReference type="Pfam" id="PF13391"/>
    </source>
</evidence>
<organism evidence="3 4">
    <name type="scientific">Ajellomyces capsulatus</name>
    <name type="common">Darling's disease fungus</name>
    <name type="synonym">Histoplasma capsulatum</name>
    <dbReference type="NCBI Taxonomy" id="5037"/>
    <lineage>
        <taxon>Eukaryota</taxon>
        <taxon>Fungi</taxon>
        <taxon>Dikarya</taxon>
        <taxon>Ascomycota</taxon>
        <taxon>Pezizomycotina</taxon>
        <taxon>Eurotiomycetes</taxon>
        <taxon>Eurotiomycetidae</taxon>
        <taxon>Onygenales</taxon>
        <taxon>Ajellomycetaceae</taxon>
        <taxon>Histoplasma</taxon>
    </lineage>
</organism>
<dbReference type="Proteomes" id="UP000663671">
    <property type="component" value="Chromosome 6"/>
</dbReference>
<dbReference type="InterPro" id="IPR003615">
    <property type="entry name" value="HNH_nuc"/>
</dbReference>
<keyword evidence="1" id="KW-1133">Transmembrane helix</keyword>